<name>A0A0F9B3H8_9ZZZZ</name>
<sequence>MKSDELTKEELRALRDLINERIEWMDAHSGLALTHDNYRGLKKFWRVICAKLK</sequence>
<organism evidence="1">
    <name type="scientific">marine sediment metagenome</name>
    <dbReference type="NCBI Taxonomy" id="412755"/>
    <lineage>
        <taxon>unclassified sequences</taxon>
        <taxon>metagenomes</taxon>
        <taxon>ecological metagenomes</taxon>
    </lineage>
</organism>
<dbReference type="EMBL" id="LAZR01042917">
    <property type="protein sequence ID" value="KKL08337.1"/>
    <property type="molecule type" value="Genomic_DNA"/>
</dbReference>
<dbReference type="AlphaFoldDB" id="A0A0F9B3H8"/>
<evidence type="ECO:0000313" key="1">
    <source>
        <dbReference type="EMBL" id="KKL08337.1"/>
    </source>
</evidence>
<proteinExistence type="predicted"/>
<reference evidence="1" key="1">
    <citation type="journal article" date="2015" name="Nature">
        <title>Complex archaea that bridge the gap between prokaryotes and eukaryotes.</title>
        <authorList>
            <person name="Spang A."/>
            <person name="Saw J.H."/>
            <person name="Jorgensen S.L."/>
            <person name="Zaremba-Niedzwiedzka K."/>
            <person name="Martijn J."/>
            <person name="Lind A.E."/>
            <person name="van Eijk R."/>
            <person name="Schleper C."/>
            <person name="Guy L."/>
            <person name="Ettema T.J."/>
        </authorList>
    </citation>
    <scope>NUCLEOTIDE SEQUENCE</scope>
</reference>
<accession>A0A0F9B3H8</accession>
<gene>
    <name evidence="1" type="ORF">LCGC14_2576860</name>
</gene>
<comment type="caution">
    <text evidence="1">The sequence shown here is derived from an EMBL/GenBank/DDBJ whole genome shotgun (WGS) entry which is preliminary data.</text>
</comment>
<protein>
    <submittedName>
        <fullName evidence="1">Uncharacterized protein</fullName>
    </submittedName>
</protein>